<sequence>MTIEELWKRIEECEGQVFRQIRGGEFTYKVKGNVIELNRTNRVVCKSTFEEALKHVPLVNTVPLQRLQAPSYLYAILMDTRIRSNNW</sequence>
<keyword evidence="2" id="KW-1185">Reference proteome</keyword>
<dbReference type="EMBL" id="CP002160">
    <property type="protein sequence ID" value="ADL52963.1"/>
    <property type="molecule type" value="Genomic_DNA"/>
</dbReference>
<dbReference type="Proteomes" id="UP000002730">
    <property type="component" value="Chromosome"/>
</dbReference>
<dbReference type="KEGG" id="ccb:Clocel_3280"/>
<dbReference type="AlphaFoldDB" id="D9SUY8"/>
<reference evidence="1 2" key="1">
    <citation type="submission" date="2010-08" db="EMBL/GenBank/DDBJ databases">
        <title>Complete sequence of Clostridium cellulovorans 743B.</title>
        <authorList>
            <consortium name="US DOE Joint Genome Institute"/>
            <person name="Lucas S."/>
            <person name="Copeland A."/>
            <person name="Lapidus A."/>
            <person name="Cheng J.-F."/>
            <person name="Bruce D."/>
            <person name="Goodwin L."/>
            <person name="Pitluck S."/>
            <person name="Chertkov O."/>
            <person name="Detter J.C."/>
            <person name="Han C."/>
            <person name="Tapia R."/>
            <person name="Land M."/>
            <person name="Hauser L."/>
            <person name="Chang Y.-J."/>
            <person name="Jeffries C."/>
            <person name="Kyrpides N."/>
            <person name="Ivanova N."/>
            <person name="Mikhailova N."/>
            <person name="Hemme C.L."/>
            <person name="Woyke T."/>
        </authorList>
    </citation>
    <scope>NUCLEOTIDE SEQUENCE [LARGE SCALE GENOMIC DNA]</scope>
    <source>
        <strain evidence="2">ATCC 35296 / DSM 3052 / OCM 3 / 743B</strain>
    </source>
</reference>
<dbReference type="STRING" id="573061.Clocel_3280"/>
<organism evidence="1 2">
    <name type="scientific">Clostridium cellulovorans (strain ATCC 35296 / DSM 3052 / OCM 3 / 743B)</name>
    <dbReference type="NCBI Taxonomy" id="573061"/>
    <lineage>
        <taxon>Bacteria</taxon>
        <taxon>Bacillati</taxon>
        <taxon>Bacillota</taxon>
        <taxon>Clostridia</taxon>
        <taxon>Eubacteriales</taxon>
        <taxon>Clostridiaceae</taxon>
        <taxon>Clostridium</taxon>
    </lineage>
</organism>
<accession>D9SUY8</accession>
<proteinExistence type="predicted"/>
<evidence type="ECO:0000313" key="1">
    <source>
        <dbReference type="EMBL" id="ADL52963.1"/>
    </source>
</evidence>
<dbReference type="RefSeq" id="WP_010073353.1">
    <property type="nucleotide sequence ID" value="NC_014393.1"/>
</dbReference>
<gene>
    <name evidence="1" type="ordered locus">Clocel_3280</name>
</gene>
<protein>
    <submittedName>
        <fullName evidence="1">Uncharacterized protein</fullName>
    </submittedName>
</protein>
<dbReference type="eggNOG" id="ENOG50324F1">
    <property type="taxonomic scope" value="Bacteria"/>
</dbReference>
<dbReference type="OrthoDB" id="1930924at2"/>
<name>D9SUY8_CLOC7</name>
<evidence type="ECO:0000313" key="2">
    <source>
        <dbReference type="Proteomes" id="UP000002730"/>
    </source>
</evidence>
<dbReference type="HOGENOM" id="CLU_2465814_0_0_9"/>